<name>B9XJ89_PEDPL</name>
<dbReference type="Proteomes" id="UP000003688">
    <property type="component" value="Unassembled WGS sequence"/>
</dbReference>
<dbReference type="EMBL" id="ABOX02000020">
    <property type="protein sequence ID" value="EEF60127.1"/>
    <property type="molecule type" value="Genomic_DNA"/>
</dbReference>
<dbReference type="STRING" id="320771.Cflav_PD3186"/>
<dbReference type="Pfam" id="PF26300">
    <property type="entry name" value="PEPCK_PPi_lobe_2"/>
    <property type="match status" value="1"/>
</dbReference>
<sequence>MKFGMSAGNVETAPAGHPDETLIESINLRLAMTGCPIFGQNESGRVPGLTGPMFARQKETIRLLANYLCPADWRIQKFLEEYLYDAGLSVKLPARTFVLDSAGLARVLSLPPDKDEFISDITSSYRVRQGVLHNPAKDRRTTQGVFHIAEGGLPIPDDKLAVPKSVFAKLLQLALQPPKELMRLPFTSTQAEQAECFVSLLLRPIVCPEVPGFIPEKSMEIRFFAPGNLVSNLDFVETIFGNAGDPLLPENDAGLDTEHWSGHTGCVILAPHLVKANKKELGLPHWDQATARQRRDGMCWKNEAELYNNGSAFKITARDEHGVIVTLIADNYYGYCKKEVKTQISYAANLFGLCEEEHAGGALVYPSYDLGEEFFTDKHVRRRGHTLAEVVELCGEAMEMHPDGYAVDKRFPEIIYLHHDVRFDLHKQTVTWQTPEGEKSIKLLADKIYVRPSGYRVQMEKPMNRAWRLVGTVSEGTFCHKPSTVSGGGKSEISKPITDAMLQGPVFVADFKEDFNHLSKLLRHDYSNRFKDPAKNGIDKRLVLSQERSLGSVIKLFTPSEKEYSAEFNEWLATIPQYVLELLFVVKRFYKPQWGEKWLEHFGVDIINGVPGNELRYDNRKLVSAFLRVGYDVDGSWRVFGLRKDFHEAAKLQMEDDITASIVVPAAGLEHLNPEYSNASVKFVMNCEARLFQRPDEAIHRGYDKQTEKDLTQPGNFLSNFEPLTATDARALIEEATSFVQYTKPMQDLILAAAKGEGPDFFVSSAHPRIVDGKPSKNPRYLQERTDLANPRDAYLTEMCTRLQRRLPLGAPVLTPVNAVMPGRRNNPPEAAAHIRSLAVYNPIHYMELPELFMEFICSMTGKSPSTTGAGSEGALTKGPFNALPPIIDLNAALVSYALTGYDAFISAAGYVGPNVRVDHDVSLLIPEVWCRMTPDERRPKFLIENGYLERCQDIEFGGNKVLASRLGYRITENFVRTFFGRVFNHPKAVFTDEMLHPEKQDLAIFADGMDNIVSTQKRVAESYFADGSMEMACPPLKALLHMMVHGHYEGWDVNHPEFRVLFTRDNVLASKWYAERLKAKQKQEIQLWQKHAAYLKAFLQRPNYGEEADRLGIKAKLESAWDMYHTVKSPEYLERLQGTIGVQPLAKTK</sequence>
<proteinExistence type="predicted"/>
<evidence type="ECO:0000313" key="3">
    <source>
        <dbReference type="Proteomes" id="UP000003688"/>
    </source>
</evidence>
<evidence type="ECO:0000313" key="2">
    <source>
        <dbReference type="EMBL" id="EEF60127.1"/>
    </source>
</evidence>
<dbReference type="InterPro" id="IPR058710">
    <property type="entry name" value="PEPCK_lobe_2"/>
</dbReference>
<comment type="caution">
    <text evidence="2">The sequence shown here is derived from an EMBL/GenBank/DDBJ whole genome shotgun (WGS) entry which is preliminary data.</text>
</comment>
<evidence type="ECO:0000259" key="1">
    <source>
        <dbReference type="Pfam" id="PF26300"/>
    </source>
</evidence>
<organism evidence="2 3">
    <name type="scientific">Pedosphaera parvula (strain Ellin514)</name>
    <dbReference type="NCBI Taxonomy" id="320771"/>
    <lineage>
        <taxon>Bacteria</taxon>
        <taxon>Pseudomonadati</taxon>
        <taxon>Verrucomicrobiota</taxon>
        <taxon>Pedosphaerae</taxon>
        <taxon>Pedosphaerales</taxon>
        <taxon>Pedosphaeraceae</taxon>
        <taxon>Pedosphaera</taxon>
    </lineage>
</organism>
<dbReference type="OrthoDB" id="366044at2"/>
<feature type="domain" description="PPi-type phosphoenolpyruvate carboxykinase lobe 2" evidence="1">
    <location>
        <begin position="508"/>
        <end position="617"/>
    </location>
</feature>
<keyword evidence="3" id="KW-1185">Reference proteome</keyword>
<dbReference type="RefSeq" id="WP_007415882.1">
    <property type="nucleotide sequence ID" value="NZ_ABOX02000020.1"/>
</dbReference>
<gene>
    <name evidence="2" type="ORF">Cflav_PD3186</name>
</gene>
<protein>
    <recommendedName>
        <fullName evidence="1">PPi-type phosphoenolpyruvate carboxykinase lobe 2 domain-containing protein</fullName>
    </recommendedName>
</protein>
<dbReference type="AlphaFoldDB" id="B9XJ89"/>
<accession>B9XJ89</accession>
<reference evidence="2 3" key="1">
    <citation type="journal article" date="2011" name="J. Bacteriol.">
        <title>Genome sequence of 'Pedosphaera parvula' Ellin514, an aerobic Verrucomicrobial isolate from pasture soil.</title>
        <authorList>
            <person name="Kant R."/>
            <person name="van Passel M.W."/>
            <person name="Sangwan P."/>
            <person name="Palva A."/>
            <person name="Lucas S."/>
            <person name="Copeland A."/>
            <person name="Lapidus A."/>
            <person name="Glavina Del Rio T."/>
            <person name="Dalin E."/>
            <person name="Tice H."/>
            <person name="Bruce D."/>
            <person name="Goodwin L."/>
            <person name="Pitluck S."/>
            <person name="Chertkov O."/>
            <person name="Larimer F.W."/>
            <person name="Land M.L."/>
            <person name="Hauser L."/>
            <person name="Brettin T.S."/>
            <person name="Detter J.C."/>
            <person name="Han S."/>
            <person name="de Vos W.M."/>
            <person name="Janssen P.H."/>
            <person name="Smidt H."/>
        </authorList>
    </citation>
    <scope>NUCLEOTIDE SEQUENCE [LARGE SCALE GENOMIC DNA]</scope>
    <source>
        <strain evidence="2 3">Ellin514</strain>
    </source>
</reference>